<evidence type="ECO:0000259" key="12">
    <source>
        <dbReference type="PROSITE" id="PS50109"/>
    </source>
</evidence>
<dbReference type="CDD" id="cd16917">
    <property type="entry name" value="HATPase_UhpB-NarQ-NarX-like"/>
    <property type="match status" value="1"/>
</dbReference>
<dbReference type="KEGG" id="pcea:J3359_11790"/>
<keyword evidence="5" id="KW-0547">Nucleotide-binding</keyword>
<proteinExistence type="predicted"/>
<dbReference type="InterPro" id="IPR003594">
    <property type="entry name" value="HATPase_dom"/>
</dbReference>
<dbReference type="Gene3D" id="3.30.565.10">
    <property type="entry name" value="Histidine kinase-like ATPase, C-terminal domain"/>
    <property type="match status" value="1"/>
</dbReference>
<dbReference type="InterPro" id="IPR050482">
    <property type="entry name" value="Sensor_HK_TwoCompSys"/>
</dbReference>
<dbReference type="PROSITE" id="PS50005">
    <property type="entry name" value="TPR"/>
    <property type="match status" value="1"/>
</dbReference>
<dbReference type="InterPro" id="IPR005467">
    <property type="entry name" value="His_kinase_dom"/>
</dbReference>
<dbReference type="SMART" id="SM00028">
    <property type="entry name" value="TPR"/>
    <property type="match status" value="5"/>
</dbReference>
<keyword evidence="9" id="KW-0802">TPR repeat</keyword>
<keyword evidence="3" id="KW-0597">Phosphoprotein</keyword>
<organism evidence="13 14">
    <name type="scientific">Polaribacter cellanae</name>
    <dbReference type="NCBI Taxonomy" id="2818493"/>
    <lineage>
        <taxon>Bacteria</taxon>
        <taxon>Pseudomonadati</taxon>
        <taxon>Bacteroidota</taxon>
        <taxon>Flavobacteriia</taxon>
        <taxon>Flavobacteriales</taxon>
        <taxon>Flavobacteriaceae</taxon>
    </lineage>
</organism>
<keyword evidence="11" id="KW-0472">Membrane</keyword>
<dbReference type="Pfam" id="PF13181">
    <property type="entry name" value="TPR_8"/>
    <property type="match status" value="2"/>
</dbReference>
<evidence type="ECO:0000256" key="4">
    <source>
        <dbReference type="ARBA" id="ARBA00022679"/>
    </source>
</evidence>
<dbReference type="InterPro" id="IPR011990">
    <property type="entry name" value="TPR-like_helical_dom_sf"/>
</dbReference>
<evidence type="ECO:0000313" key="13">
    <source>
        <dbReference type="EMBL" id="QTE21503.1"/>
    </source>
</evidence>
<protein>
    <recommendedName>
        <fullName evidence="2">histidine kinase</fullName>
        <ecNumber evidence="2">2.7.13.3</ecNumber>
    </recommendedName>
</protein>
<dbReference type="GO" id="GO:0005524">
    <property type="term" value="F:ATP binding"/>
    <property type="evidence" value="ECO:0007669"/>
    <property type="project" value="UniProtKB-KW"/>
</dbReference>
<reference evidence="13 14" key="1">
    <citation type="submission" date="2021-03" db="EMBL/GenBank/DDBJ databases">
        <title>Complete genome of Polaribacter_sp.SM13.</title>
        <authorList>
            <person name="Jeong S.W."/>
            <person name="Bae J.W."/>
        </authorList>
    </citation>
    <scope>NUCLEOTIDE SEQUENCE [LARGE SCALE GENOMIC DNA]</scope>
    <source>
        <strain evidence="13 14">SM13</strain>
    </source>
</reference>
<evidence type="ECO:0000256" key="10">
    <source>
        <dbReference type="SAM" id="Coils"/>
    </source>
</evidence>
<evidence type="ECO:0000256" key="7">
    <source>
        <dbReference type="ARBA" id="ARBA00022840"/>
    </source>
</evidence>
<evidence type="ECO:0000256" key="9">
    <source>
        <dbReference type="PROSITE-ProRule" id="PRU00339"/>
    </source>
</evidence>
<keyword evidence="4" id="KW-0808">Transferase</keyword>
<dbReference type="SUPFAM" id="SSF55874">
    <property type="entry name" value="ATPase domain of HSP90 chaperone/DNA topoisomerase II/histidine kinase"/>
    <property type="match status" value="1"/>
</dbReference>
<dbReference type="AlphaFoldDB" id="A0A975CKT8"/>
<dbReference type="SMART" id="SM00387">
    <property type="entry name" value="HATPase_c"/>
    <property type="match status" value="1"/>
</dbReference>
<dbReference type="RefSeq" id="WP_208077061.1">
    <property type="nucleotide sequence ID" value="NZ_CP071869.1"/>
</dbReference>
<keyword evidence="11" id="KW-0812">Transmembrane</keyword>
<sequence>MKLVKQPFVFSVCCFFCISLIAQTKKELIKLHQEFNETVFTDFNKALKNATIAVSLSKKIKDKSLLLTSYSNLSEIFYLKKETDSAYMYNASAITLALDISDKEQLAKRYNLLGSIEKRRNNYSESLKNYERALKLAHQNSKSVVFNIKNNLARLYWATGDKINAKKSLQEALKQDYSIYKNEIADAYNILGVICLEKNKDSSLVYYNKAYYLANSSRNNYLKSTITSNLGYLYLYLNDYPKSLKYLKESEILSEEIHDKSSLHYINISLGIYYERKGDLKNAIKKYKKAIEEYGSYVDDYQKSKAYWTVSGVFYHSKKYKDAYLYLDAFLELNEKILNLEKKKEFERIRIQYEVEKKENKIALLEKENEVAKVRKKNILISFISTLILITVFILFYRNKMKKQKQLEKIHQFLAGQEKEKNRIALELHDGIGGELAGIKHILTAVNSNIENTDIKKVTENITLITNEVRLLSHTLSANYILKTPFTHLILELKNTFEISKNIEINIHIYPKNSINELTANKKHHLYRILQELIHNSCKHSKCKRIDLSFTNHIKYLSLIIEDDGIGFNVENKVDGIGLLNIKERVYKMNGFIKIESIIDKGTLILVKIPHA</sequence>
<keyword evidence="6" id="KW-0418">Kinase</keyword>
<evidence type="ECO:0000256" key="5">
    <source>
        <dbReference type="ARBA" id="ARBA00022741"/>
    </source>
</evidence>
<dbReference type="Proteomes" id="UP000663920">
    <property type="component" value="Chromosome"/>
</dbReference>
<keyword evidence="10" id="KW-0175">Coiled coil</keyword>
<feature type="coiled-coil region" evidence="10">
    <location>
        <begin position="113"/>
        <end position="140"/>
    </location>
</feature>
<dbReference type="EMBL" id="CP071869">
    <property type="protein sequence ID" value="QTE21503.1"/>
    <property type="molecule type" value="Genomic_DNA"/>
</dbReference>
<evidence type="ECO:0000313" key="14">
    <source>
        <dbReference type="Proteomes" id="UP000663920"/>
    </source>
</evidence>
<feature type="domain" description="Histidine kinase" evidence="12">
    <location>
        <begin position="423"/>
        <end position="612"/>
    </location>
</feature>
<evidence type="ECO:0000256" key="6">
    <source>
        <dbReference type="ARBA" id="ARBA00022777"/>
    </source>
</evidence>
<dbReference type="Pfam" id="PF02518">
    <property type="entry name" value="HATPase_c"/>
    <property type="match status" value="1"/>
</dbReference>
<feature type="coiled-coil region" evidence="10">
    <location>
        <begin position="348"/>
        <end position="375"/>
    </location>
</feature>
<evidence type="ECO:0000256" key="11">
    <source>
        <dbReference type="SAM" id="Phobius"/>
    </source>
</evidence>
<dbReference type="Gene3D" id="1.20.5.1930">
    <property type="match status" value="1"/>
</dbReference>
<dbReference type="Gene3D" id="1.25.40.10">
    <property type="entry name" value="Tetratricopeptide repeat domain"/>
    <property type="match status" value="2"/>
</dbReference>
<feature type="repeat" description="TPR" evidence="9">
    <location>
        <begin position="107"/>
        <end position="140"/>
    </location>
</feature>
<dbReference type="InterPro" id="IPR011712">
    <property type="entry name" value="Sig_transdc_His_kin_sub3_dim/P"/>
</dbReference>
<dbReference type="PANTHER" id="PTHR24421:SF10">
    <property type="entry name" value="NITRATE_NITRITE SENSOR PROTEIN NARQ"/>
    <property type="match status" value="1"/>
</dbReference>
<feature type="transmembrane region" description="Helical" evidence="11">
    <location>
        <begin position="379"/>
        <end position="397"/>
    </location>
</feature>
<keyword evidence="11" id="KW-1133">Transmembrane helix</keyword>
<dbReference type="GO" id="GO:0000155">
    <property type="term" value="F:phosphorelay sensor kinase activity"/>
    <property type="evidence" value="ECO:0007669"/>
    <property type="project" value="InterPro"/>
</dbReference>
<dbReference type="PANTHER" id="PTHR24421">
    <property type="entry name" value="NITRATE/NITRITE SENSOR PROTEIN NARX-RELATED"/>
    <property type="match status" value="1"/>
</dbReference>
<dbReference type="InterPro" id="IPR036890">
    <property type="entry name" value="HATPase_C_sf"/>
</dbReference>
<evidence type="ECO:0000256" key="8">
    <source>
        <dbReference type="ARBA" id="ARBA00023012"/>
    </source>
</evidence>
<dbReference type="PROSITE" id="PS50109">
    <property type="entry name" value="HIS_KIN"/>
    <property type="match status" value="1"/>
</dbReference>
<name>A0A975CKT8_9FLAO</name>
<keyword evidence="14" id="KW-1185">Reference proteome</keyword>
<dbReference type="Pfam" id="PF07730">
    <property type="entry name" value="HisKA_3"/>
    <property type="match status" value="1"/>
</dbReference>
<accession>A0A975CKT8</accession>
<evidence type="ECO:0000256" key="2">
    <source>
        <dbReference type="ARBA" id="ARBA00012438"/>
    </source>
</evidence>
<dbReference type="GO" id="GO:0046983">
    <property type="term" value="F:protein dimerization activity"/>
    <property type="evidence" value="ECO:0007669"/>
    <property type="project" value="InterPro"/>
</dbReference>
<dbReference type="InterPro" id="IPR019734">
    <property type="entry name" value="TPR_rpt"/>
</dbReference>
<keyword evidence="8" id="KW-0902">Two-component regulatory system</keyword>
<dbReference type="SUPFAM" id="SSF48452">
    <property type="entry name" value="TPR-like"/>
    <property type="match status" value="2"/>
</dbReference>
<gene>
    <name evidence="13" type="ORF">J3359_11790</name>
</gene>
<dbReference type="EC" id="2.7.13.3" evidence="2"/>
<keyword evidence="7" id="KW-0067">ATP-binding</keyword>
<evidence type="ECO:0000256" key="3">
    <source>
        <dbReference type="ARBA" id="ARBA00022553"/>
    </source>
</evidence>
<evidence type="ECO:0000256" key="1">
    <source>
        <dbReference type="ARBA" id="ARBA00000085"/>
    </source>
</evidence>
<dbReference type="GO" id="GO:0016020">
    <property type="term" value="C:membrane"/>
    <property type="evidence" value="ECO:0007669"/>
    <property type="project" value="InterPro"/>
</dbReference>
<comment type="catalytic activity">
    <reaction evidence="1">
        <text>ATP + protein L-histidine = ADP + protein N-phospho-L-histidine.</text>
        <dbReference type="EC" id="2.7.13.3"/>
    </reaction>
</comment>